<dbReference type="EMBL" id="JACGCI010000124">
    <property type="protein sequence ID" value="KAF6744308.1"/>
    <property type="molecule type" value="Genomic_DNA"/>
</dbReference>
<name>A0A8H6HEC9_9AGAR</name>
<keyword evidence="2" id="KW-0472">Membrane</keyword>
<feature type="compositionally biased region" description="Polar residues" evidence="1">
    <location>
        <begin position="391"/>
        <end position="402"/>
    </location>
</feature>
<comment type="caution">
    <text evidence="3">The sequence shown here is derived from an EMBL/GenBank/DDBJ whole genome shotgun (WGS) entry which is preliminary data.</text>
</comment>
<feature type="region of interest" description="Disordered" evidence="1">
    <location>
        <begin position="187"/>
        <end position="250"/>
    </location>
</feature>
<feature type="region of interest" description="Disordered" evidence="1">
    <location>
        <begin position="789"/>
        <end position="852"/>
    </location>
</feature>
<feature type="region of interest" description="Disordered" evidence="1">
    <location>
        <begin position="592"/>
        <end position="692"/>
    </location>
</feature>
<feature type="compositionally biased region" description="Polar residues" evidence="1">
    <location>
        <begin position="147"/>
        <end position="156"/>
    </location>
</feature>
<feature type="compositionally biased region" description="Low complexity" evidence="1">
    <location>
        <begin position="232"/>
        <end position="246"/>
    </location>
</feature>
<protein>
    <submittedName>
        <fullName evidence="3">Uncharacterized protein</fullName>
    </submittedName>
</protein>
<feature type="compositionally biased region" description="Low complexity" evidence="1">
    <location>
        <begin position="196"/>
        <end position="213"/>
    </location>
</feature>
<evidence type="ECO:0000256" key="1">
    <source>
        <dbReference type="SAM" id="MobiDB-lite"/>
    </source>
</evidence>
<feature type="region of interest" description="Disordered" evidence="1">
    <location>
        <begin position="330"/>
        <end position="356"/>
    </location>
</feature>
<evidence type="ECO:0000313" key="4">
    <source>
        <dbReference type="Proteomes" id="UP000521943"/>
    </source>
</evidence>
<feature type="compositionally biased region" description="Pro residues" evidence="1">
    <location>
        <begin position="214"/>
        <end position="223"/>
    </location>
</feature>
<feature type="compositionally biased region" description="Low complexity" evidence="1">
    <location>
        <begin position="816"/>
        <end position="838"/>
    </location>
</feature>
<feature type="region of interest" description="Disordered" evidence="1">
    <location>
        <begin position="115"/>
        <end position="158"/>
    </location>
</feature>
<sequence length="916" mass="97580">MAGSPFLGPLALMGYALAVVVLGYLVVHFSGLNAHLRSCLKYIPGVSTSSLPAPASSSTSTLASSLARNAKAAAASTLKVAPPHLPKEQLHLWSYITSFLKRRWRNRIMLEELPTTAPSDDAAPLPAAPTTKAKPHPAPVLVDLSEPRTSTVSSPSIPMRVLGTATPLLSPPFLRSPTPLLARASSVLATPPRHPSLPSSEYTSTSTSTLRSPPLLPSTPPPYRSTAHHIEPVSLSPFSSPPSKTSSEAHQDHVGAYELNNTYPVMQRSSPNVIYPPTRSRTPSPITYNPYFLATSPVQAHRRTKSLGGLNAKRVLAPAVALSLVNEARKAGEGEGDLDSISIERGGLKPPYRPLASRSTEVLVDLEGGDGQGTGDYPSEVQVNLHETHPKQVSSFPSGLPSTPTLDAAPPLEPEATTAPAEPPKSVANNAWRQWATEDDPFSATHDDDDDLDLFTDGDAAVEALAVPFPSYDIPFDDGTPADNSPPPNCSSEEEESPSELPWELINEAEGAEQTVVPDAKEDEEALKERESSFKFVPSQMPTPPASPPFALLRMPSASSKGLLRLEEGLVEGEVVGDDADDLEVGLVDEFIEEQDEGSREVEEECSEEAAEEIVEEEGGEGPRDAEEENCSREAVEEFVEEGGPEDLGADSELFGGEEEKSDEGLKVVEPTDLEEEQVDAEGLHFDDPPVPDLPSLLIEVSAVASTDMSKEVARVSPEPSDDAVVDVDKDENVDGSSDSELLDHDDPPLPTIPESPLADKPRPAWSLRATEAPRLGLVEVTIETAKPNDVNTSDVLPPTNAELVPGAFPGSSSLTQTNPDSSPSTTPPQSKTQTSSPLVTPQAPSTMRQRRISSIDTSSFAAAVVSLRRKPEPLDIALAMQMRPGLGAGADPAWMVRFMMSVFGWLAVAVSAGID</sequence>
<feature type="transmembrane region" description="Helical" evidence="2">
    <location>
        <begin position="6"/>
        <end position="27"/>
    </location>
</feature>
<feature type="compositionally biased region" description="Low complexity" evidence="1">
    <location>
        <begin position="115"/>
        <end position="132"/>
    </location>
</feature>
<gene>
    <name evidence="3" type="ORF">DFP72DRAFT_929688</name>
</gene>
<feature type="region of interest" description="Disordered" evidence="1">
    <location>
        <begin position="706"/>
        <end position="774"/>
    </location>
</feature>
<reference evidence="3 4" key="1">
    <citation type="submission" date="2020-07" db="EMBL/GenBank/DDBJ databases">
        <title>Comparative genomics of pyrophilous fungi reveals a link between fire events and developmental genes.</title>
        <authorList>
            <consortium name="DOE Joint Genome Institute"/>
            <person name="Steindorff A.S."/>
            <person name="Carver A."/>
            <person name="Calhoun S."/>
            <person name="Stillman K."/>
            <person name="Liu H."/>
            <person name="Lipzen A."/>
            <person name="Pangilinan J."/>
            <person name="Labutti K."/>
            <person name="Bruns T.D."/>
            <person name="Grigoriev I.V."/>
        </authorList>
    </citation>
    <scope>NUCLEOTIDE SEQUENCE [LARGE SCALE GENOMIC DNA]</scope>
    <source>
        <strain evidence="3 4">CBS 144469</strain>
    </source>
</reference>
<feature type="compositionally biased region" description="Acidic residues" evidence="1">
    <location>
        <begin position="592"/>
        <end position="620"/>
    </location>
</feature>
<accession>A0A8H6HEC9</accession>
<feature type="region of interest" description="Disordered" evidence="1">
    <location>
        <begin position="470"/>
        <end position="551"/>
    </location>
</feature>
<dbReference type="Proteomes" id="UP000521943">
    <property type="component" value="Unassembled WGS sequence"/>
</dbReference>
<organism evidence="3 4">
    <name type="scientific">Ephemerocybe angulata</name>
    <dbReference type="NCBI Taxonomy" id="980116"/>
    <lineage>
        <taxon>Eukaryota</taxon>
        <taxon>Fungi</taxon>
        <taxon>Dikarya</taxon>
        <taxon>Basidiomycota</taxon>
        <taxon>Agaricomycotina</taxon>
        <taxon>Agaricomycetes</taxon>
        <taxon>Agaricomycetidae</taxon>
        <taxon>Agaricales</taxon>
        <taxon>Agaricineae</taxon>
        <taxon>Psathyrellaceae</taxon>
        <taxon>Ephemerocybe</taxon>
    </lineage>
</organism>
<keyword evidence="2" id="KW-1133">Transmembrane helix</keyword>
<evidence type="ECO:0000256" key="2">
    <source>
        <dbReference type="SAM" id="Phobius"/>
    </source>
</evidence>
<feature type="region of interest" description="Disordered" evidence="1">
    <location>
        <begin position="390"/>
        <end position="426"/>
    </location>
</feature>
<feature type="compositionally biased region" description="Acidic residues" evidence="1">
    <location>
        <begin position="637"/>
        <end position="662"/>
    </location>
</feature>
<feature type="compositionally biased region" description="Polar residues" evidence="1">
    <location>
        <begin position="839"/>
        <end position="852"/>
    </location>
</feature>
<feature type="compositionally biased region" description="Low complexity" evidence="1">
    <location>
        <begin position="403"/>
        <end position="420"/>
    </location>
</feature>
<evidence type="ECO:0000313" key="3">
    <source>
        <dbReference type="EMBL" id="KAF6744308.1"/>
    </source>
</evidence>
<proteinExistence type="predicted"/>
<dbReference type="AlphaFoldDB" id="A0A8H6HEC9"/>
<dbReference type="OrthoDB" id="2686083at2759"/>
<keyword evidence="4" id="KW-1185">Reference proteome</keyword>
<keyword evidence="2" id="KW-0812">Transmembrane</keyword>
<feature type="compositionally biased region" description="Basic and acidic residues" evidence="1">
    <location>
        <begin position="621"/>
        <end position="636"/>
    </location>
</feature>